<feature type="compositionally biased region" description="Polar residues" evidence="1">
    <location>
        <begin position="22"/>
        <end position="38"/>
    </location>
</feature>
<feature type="region of interest" description="Disordered" evidence="1">
    <location>
        <begin position="16"/>
        <end position="45"/>
    </location>
</feature>
<protein>
    <submittedName>
        <fullName evidence="2">Uncharacterized protein</fullName>
    </submittedName>
</protein>
<evidence type="ECO:0000313" key="2">
    <source>
        <dbReference type="EMBL" id="SJK99222.1"/>
    </source>
</evidence>
<organism evidence="2 3">
    <name type="scientific">Armillaria ostoyae</name>
    <name type="common">Armillaria root rot fungus</name>
    <dbReference type="NCBI Taxonomy" id="47428"/>
    <lineage>
        <taxon>Eukaryota</taxon>
        <taxon>Fungi</taxon>
        <taxon>Dikarya</taxon>
        <taxon>Basidiomycota</taxon>
        <taxon>Agaricomycotina</taxon>
        <taxon>Agaricomycetes</taxon>
        <taxon>Agaricomycetidae</taxon>
        <taxon>Agaricales</taxon>
        <taxon>Marasmiineae</taxon>
        <taxon>Physalacriaceae</taxon>
        <taxon>Armillaria</taxon>
    </lineage>
</organism>
<evidence type="ECO:0000313" key="3">
    <source>
        <dbReference type="Proteomes" id="UP000219338"/>
    </source>
</evidence>
<sequence length="134" mass="14971">MYVELRYMLPVSSHASGRADTYGTTGIDDSSSTPTDAQPRNPLPNLRELLTSRGRWVEADGSKCTLSSHSFQCHLCVLLTVPPQPSLLLPRLRLLFIHDHCWLGLSIREEGAKKRRRAGASRRCPMTAIDATQR</sequence>
<dbReference type="Proteomes" id="UP000219338">
    <property type="component" value="Unassembled WGS sequence"/>
</dbReference>
<name>A0A284QRX0_ARMOS</name>
<accession>A0A284QRX0</accession>
<reference evidence="3" key="1">
    <citation type="journal article" date="2017" name="Nat. Ecol. Evol.">
        <title>Genome expansion and lineage-specific genetic innovations in the forest pathogenic fungi Armillaria.</title>
        <authorList>
            <person name="Sipos G."/>
            <person name="Prasanna A.N."/>
            <person name="Walter M.C."/>
            <person name="O'Connor E."/>
            <person name="Balint B."/>
            <person name="Krizsan K."/>
            <person name="Kiss B."/>
            <person name="Hess J."/>
            <person name="Varga T."/>
            <person name="Slot J."/>
            <person name="Riley R."/>
            <person name="Boka B."/>
            <person name="Rigling D."/>
            <person name="Barry K."/>
            <person name="Lee J."/>
            <person name="Mihaltcheva S."/>
            <person name="LaButti K."/>
            <person name="Lipzen A."/>
            <person name="Waldron R."/>
            <person name="Moloney N.M."/>
            <person name="Sperisen C."/>
            <person name="Kredics L."/>
            <person name="Vagvoelgyi C."/>
            <person name="Patrignani A."/>
            <person name="Fitzpatrick D."/>
            <person name="Nagy I."/>
            <person name="Doyle S."/>
            <person name="Anderson J.B."/>
            <person name="Grigoriev I.V."/>
            <person name="Gueldener U."/>
            <person name="Muensterkoetter M."/>
            <person name="Nagy L.G."/>
        </authorList>
    </citation>
    <scope>NUCLEOTIDE SEQUENCE [LARGE SCALE GENOMIC DNA]</scope>
    <source>
        <strain evidence="3">C18/9</strain>
    </source>
</reference>
<dbReference type="EMBL" id="FUEG01000002">
    <property type="protein sequence ID" value="SJK99222.1"/>
    <property type="molecule type" value="Genomic_DNA"/>
</dbReference>
<dbReference type="AlphaFoldDB" id="A0A284QRX0"/>
<gene>
    <name evidence="2" type="ORF">ARMOST_02513</name>
</gene>
<proteinExistence type="predicted"/>
<keyword evidence="3" id="KW-1185">Reference proteome</keyword>
<evidence type="ECO:0000256" key="1">
    <source>
        <dbReference type="SAM" id="MobiDB-lite"/>
    </source>
</evidence>